<organism evidence="2 3">
    <name type="scientific">Clostridium sardiniense</name>
    <name type="common">Clostridium absonum</name>
    <dbReference type="NCBI Taxonomy" id="29369"/>
    <lineage>
        <taxon>Bacteria</taxon>
        <taxon>Bacillati</taxon>
        <taxon>Bacillota</taxon>
        <taxon>Clostridia</taxon>
        <taxon>Eubacteriales</taxon>
        <taxon>Clostridiaceae</taxon>
        <taxon>Clostridium</taxon>
    </lineage>
</organism>
<feature type="domain" description="BRCT" evidence="1">
    <location>
        <begin position="5"/>
        <end position="82"/>
    </location>
</feature>
<proteinExistence type="predicted"/>
<evidence type="ECO:0000259" key="1">
    <source>
        <dbReference type="PROSITE" id="PS50172"/>
    </source>
</evidence>
<evidence type="ECO:0000313" key="2">
    <source>
        <dbReference type="EMBL" id="MBY0755440.1"/>
    </source>
</evidence>
<keyword evidence="3" id="KW-1185">Reference proteome</keyword>
<accession>A0ABS7KXA2</accession>
<dbReference type="SUPFAM" id="SSF52113">
    <property type="entry name" value="BRCT domain"/>
    <property type="match status" value="1"/>
</dbReference>
<dbReference type="EMBL" id="JAIKTU010000006">
    <property type="protein sequence ID" value="MBY0755440.1"/>
    <property type="molecule type" value="Genomic_DNA"/>
</dbReference>
<name>A0ABS7KXA2_CLOSR</name>
<gene>
    <name evidence="2" type="ORF">K5V21_08220</name>
</gene>
<evidence type="ECO:0000313" key="3">
    <source>
        <dbReference type="Proteomes" id="UP001299068"/>
    </source>
</evidence>
<reference evidence="2 3" key="1">
    <citation type="journal article" date="2021" name="Cell Host Microbe">
        <title>in vivo commensal control of Clostridioides difficile virulence.</title>
        <authorList>
            <person name="Girinathan B.P."/>
            <person name="Dibenedetto N."/>
            <person name="Worley J.N."/>
            <person name="Peltier J."/>
            <person name="Arrieta-Ortiz M.L."/>
            <person name="Rupa Christinal Immanuel S."/>
            <person name="Lavin R."/>
            <person name="Delaney M.L."/>
            <person name="Cummins C."/>
            <person name="Hoffmann M."/>
            <person name="Luo Y."/>
            <person name="Gonzalez-Escalona N."/>
            <person name="Allard M."/>
            <person name="Onderdonk A.B."/>
            <person name="Gerber G.K."/>
            <person name="Sonenshein A.L."/>
            <person name="Baliga N."/>
            <person name="Dupuy B."/>
            <person name="Bry L."/>
        </authorList>
    </citation>
    <scope>NUCLEOTIDE SEQUENCE [LARGE SCALE GENOMIC DNA]</scope>
    <source>
        <strain evidence="2 3">DSM 599</strain>
    </source>
</reference>
<comment type="caution">
    <text evidence="2">The sequence shown here is derived from an EMBL/GenBank/DDBJ whole genome shotgun (WGS) entry which is preliminary data.</text>
</comment>
<protein>
    <recommendedName>
        <fullName evidence="1">BRCT domain-containing protein</fullName>
    </recommendedName>
</protein>
<dbReference type="CDD" id="cd17748">
    <property type="entry name" value="BRCT_DNA_ligase_like"/>
    <property type="match status" value="1"/>
</dbReference>
<dbReference type="RefSeq" id="WP_221860749.1">
    <property type="nucleotide sequence ID" value="NZ_JAIKTU010000006.1"/>
</dbReference>
<dbReference type="InterPro" id="IPR036420">
    <property type="entry name" value="BRCT_dom_sf"/>
</dbReference>
<dbReference type="Proteomes" id="UP001299068">
    <property type="component" value="Unassembled WGS sequence"/>
</dbReference>
<dbReference type="Pfam" id="PF00533">
    <property type="entry name" value="BRCT"/>
    <property type="match status" value="1"/>
</dbReference>
<sequence length="82" mass="9273">MENNICKNIFDGKVIVFTGTMRESISKMREIAVKYGAKTPKAVSTRTNLVVVGKNPGKKLTKARELRIDVISEDEFWEKLSL</sequence>
<dbReference type="Gene3D" id="3.40.50.10190">
    <property type="entry name" value="BRCT domain"/>
    <property type="match status" value="1"/>
</dbReference>
<dbReference type="SMART" id="SM00292">
    <property type="entry name" value="BRCT"/>
    <property type="match status" value="1"/>
</dbReference>
<dbReference type="InterPro" id="IPR001357">
    <property type="entry name" value="BRCT_dom"/>
</dbReference>
<dbReference type="PROSITE" id="PS50172">
    <property type="entry name" value="BRCT"/>
    <property type="match status" value="1"/>
</dbReference>